<dbReference type="STRING" id="4540.A0A3L6Q336"/>
<dbReference type="PANTHER" id="PTHR10795">
    <property type="entry name" value="PROPROTEIN CONVERTASE SUBTILISIN/KEXIN"/>
    <property type="match status" value="1"/>
</dbReference>
<comment type="caution">
    <text evidence="5">The sequence shown here is derived from an EMBL/GenBank/DDBJ whole genome shotgun (WGS) entry which is preliminary data.</text>
</comment>
<sequence length="177" mass="18886">MSEFVGVNAPGALWDAAGYGDGIIVGVVDMGVWPESGSFRDDGLSPVPARWKGACESGTAFDSSKACNRKLIGAGKFNKGLTANENRRRLAPPQPQAPPTLPYPAAPPPPMETPAPVSSMLRNVKEIYRDHTARRSSLGRALTSDVDEFYGLCDPDTIGSDLELGASFGVLDWRSLH</sequence>
<dbReference type="Gene3D" id="3.40.50.200">
    <property type="entry name" value="Peptidase S8/S53 domain"/>
    <property type="match status" value="1"/>
</dbReference>
<accession>A0A3L6Q336</accession>
<dbReference type="InterPro" id="IPR036852">
    <property type="entry name" value="Peptidase_S8/S53_dom_sf"/>
</dbReference>
<dbReference type="Pfam" id="PF12165">
    <property type="entry name" value="Alfin"/>
    <property type="match status" value="1"/>
</dbReference>
<comment type="similarity">
    <text evidence="1">Belongs to the peptidase S8 family.</text>
</comment>
<dbReference type="GO" id="GO:0006508">
    <property type="term" value="P:proteolysis"/>
    <property type="evidence" value="ECO:0007669"/>
    <property type="project" value="UniProtKB-KW"/>
</dbReference>
<dbReference type="InterPro" id="IPR045051">
    <property type="entry name" value="SBT"/>
</dbReference>
<evidence type="ECO:0000313" key="5">
    <source>
        <dbReference type="EMBL" id="RLM69934.1"/>
    </source>
</evidence>
<dbReference type="Proteomes" id="UP000275267">
    <property type="component" value="Unassembled WGS sequence"/>
</dbReference>
<proteinExistence type="inferred from homology"/>
<dbReference type="SUPFAM" id="SSF52743">
    <property type="entry name" value="Subtilisin-like"/>
    <property type="match status" value="1"/>
</dbReference>
<feature type="compositionally biased region" description="Pro residues" evidence="3">
    <location>
        <begin position="92"/>
        <end position="113"/>
    </location>
</feature>
<dbReference type="GO" id="GO:0006355">
    <property type="term" value="P:regulation of DNA-templated transcription"/>
    <property type="evidence" value="ECO:0007669"/>
    <property type="project" value="InterPro"/>
</dbReference>
<gene>
    <name evidence="5" type="ORF">C2845_PM17G10200</name>
</gene>
<dbReference type="InterPro" id="IPR021998">
    <property type="entry name" value="Alfin_N"/>
</dbReference>
<organism evidence="5 6">
    <name type="scientific">Panicum miliaceum</name>
    <name type="common">Proso millet</name>
    <name type="synonym">Broomcorn millet</name>
    <dbReference type="NCBI Taxonomy" id="4540"/>
    <lineage>
        <taxon>Eukaryota</taxon>
        <taxon>Viridiplantae</taxon>
        <taxon>Streptophyta</taxon>
        <taxon>Embryophyta</taxon>
        <taxon>Tracheophyta</taxon>
        <taxon>Spermatophyta</taxon>
        <taxon>Magnoliopsida</taxon>
        <taxon>Liliopsida</taxon>
        <taxon>Poales</taxon>
        <taxon>Poaceae</taxon>
        <taxon>PACMAD clade</taxon>
        <taxon>Panicoideae</taxon>
        <taxon>Panicodae</taxon>
        <taxon>Paniceae</taxon>
        <taxon>Panicinae</taxon>
        <taxon>Panicum</taxon>
        <taxon>Panicum sect. Panicum</taxon>
    </lineage>
</organism>
<keyword evidence="2" id="KW-0732">Signal</keyword>
<name>A0A3L6Q336_PANMI</name>
<keyword evidence="6" id="KW-1185">Reference proteome</keyword>
<dbReference type="GO" id="GO:0004252">
    <property type="term" value="F:serine-type endopeptidase activity"/>
    <property type="evidence" value="ECO:0007669"/>
    <property type="project" value="InterPro"/>
</dbReference>
<reference evidence="6" key="1">
    <citation type="journal article" date="2019" name="Nat. Commun.">
        <title>The genome of broomcorn millet.</title>
        <authorList>
            <person name="Zou C."/>
            <person name="Miki D."/>
            <person name="Li D."/>
            <person name="Tang Q."/>
            <person name="Xiao L."/>
            <person name="Rajput S."/>
            <person name="Deng P."/>
            <person name="Jia W."/>
            <person name="Huang R."/>
            <person name="Zhang M."/>
            <person name="Sun Y."/>
            <person name="Hu J."/>
            <person name="Fu X."/>
            <person name="Schnable P.S."/>
            <person name="Li F."/>
            <person name="Zhang H."/>
            <person name="Feng B."/>
            <person name="Zhu X."/>
            <person name="Liu R."/>
            <person name="Schnable J.C."/>
            <person name="Zhu J.-K."/>
            <person name="Zhang H."/>
        </authorList>
    </citation>
    <scope>NUCLEOTIDE SEQUENCE [LARGE SCALE GENOMIC DNA]</scope>
</reference>
<evidence type="ECO:0000313" key="6">
    <source>
        <dbReference type="Proteomes" id="UP000275267"/>
    </source>
</evidence>
<evidence type="ECO:0000256" key="2">
    <source>
        <dbReference type="ARBA" id="ARBA00022729"/>
    </source>
</evidence>
<evidence type="ECO:0000259" key="4">
    <source>
        <dbReference type="Pfam" id="PF12165"/>
    </source>
</evidence>
<dbReference type="GO" id="GO:0042393">
    <property type="term" value="F:histone binding"/>
    <property type="evidence" value="ECO:0007669"/>
    <property type="project" value="InterPro"/>
</dbReference>
<feature type="region of interest" description="Disordered" evidence="3">
    <location>
        <begin position="79"/>
        <end position="117"/>
    </location>
</feature>
<protein>
    <submittedName>
        <fullName evidence="5">Subtilisin-like protease SBT1.7</fullName>
    </submittedName>
</protein>
<evidence type="ECO:0000256" key="3">
    <source>
        <dbReference type="SAM" id="MobiDB-lite"/>
    </source>
</evidence>
<dbReference type="AlphaFoldDB" id="A0A3L6Q336"/>
<feature type="domain" description="Alfin N-terminal" evidence="4">
    <location>
        <begin position="124"/>
        <end position="157"/>
    </location>
</feature>
<dbReference type="OrthoDB" id="4803627at2759"/>
<evidence type="ECO:0000256" key="1">
    <source>
        <dbReference type="ARBA" id="ARBA00011073"/>
    </source>
</evidence>
<dbReference type="EMBL" id="PQIB02000014">
    <property type="protein sequence ID" value="RLM69934.1"/>
    <property type="molecule type" value="Genomic_DNA"/>
</dbReference>